<dbReference type="PANTHER" id="PTHR22936">
    <property type="entry name" value="RHOMBOID-RELATED"/>
    <property type="match status" value="1"/>
</dbReference>
<feature type="region of interest" description="Disordered" evidence="12">
    <location>
        <begin position="42"/>
        <end position="65"/>
    </location>
</feature>
<evidence type="ECO:0000256" key="2">
    <source>
        <dbReference type="ARBA" id="ARBA00004141"/>
    </source>
</evidence>
<comment type="caution">
    <text evidence="11">Lacks conserved residue(s) required for the propagation of feature annotation.</text>
</comment>
<feature type="transmembrane region" description="Helical" evidence="11">
    <location>
        <begin position="264"/>
        <end position="285"/>
    </location>
</feature>
<feature type="compositionally biased region" description="Polar residues" evidence="12">
    <location>
        <begin position="44"/>
        <end position="65"/>
    </location>
</feature>
<feature type="transmembrane region" description="Helical" evidence="11">
    <location>
        <begin position="360"/>
        <end position="379"/>
    </location>
</feature>
<evidence type="ECO:0000256" key="8">
    <source>
        <dbReference type="ARBA" id="ARBA00022825"/>
    </source>
</evidence>
<dbReference type="InterPro" id="IPR002610">
    <property type="entry name" value="Peptidase_S54_rhomboid-like"/>
</dbReference>
<evidence type="ECO:0000256" key="10">
    <source>
        <dbReference type="ARBA" id="ARBA00023136"/>
    </source>
</evidence>
<dbReference type="EMBL" id="HBFR01014622">
    <property type="protein sequence ID" value="CAD8883460.1"/>
    <property type="molecule type" value="Transcribed_RNA"/>
</dbReference>
<evidence type="ECO:0000256" key="3">
    <source>
        <dbReference type="ARBA" id="ARBA00009045"/>
    </source>
</evidence>
<evidence type="ECO:0000256" key="12">
    <source>
        <dbReference type="SAM" id="MobiDB-lite"/>
    </source>
</evidence>
<keyword evidence="9 11" id="KW-1133">Transmembrane helix</keyword>
<evidence type="ECO:0000313" key="14">
    <source>
        <dbReference type="EMBL" id="CAD8883460.1"/>
    </source>
</evidence>
<accession>A0A7S1BF73</accession>
<dbReference type="PANTHER" id="PTHR22936:SF69">
    <property type="entry name" value="RHOMBOID-LIKE PROTEIN"/>
    <property type="match status" value="1"/>
</dbReference>
<feature type="domain" description="Peptidase S54 rhomboid" evidence="13">
    <location>
        <begin position="253"/>
        <end position="400"/>
    </location>
</feature>
<keyword evidence="6 11" id="KW-0812">Transmembrane</keyword>
<evidence type="ECO:0000256" key="1">
    <source>
        <dbReference type="ARBA" id="ARBA00000156"/>
    </source>
</evidence>
<dbReference type="Pfam" id="PF01694">
    <property type="entry name" value="Rhomboid"/>
    <property type="match status" value="1"/>
</dbReference>
<comment type="similarity">
    <text evidence="3 11">Belongs to the peptidase S54 family.</text>
</comment>
<evidence type="ECO:0000256" key="11">
    <source>
        <dbReference type="RuleBase" id="RU362115"/>
    </source>
</evidence>
<protein>
    <recommendedName>
        <fullName evidence="4">rhomboid protease</fullName>
        <ecNumber evidence="4">3.4.21.105</ecNumber>
    </recommendedName>
</protein>
<evidence type="ECO:0000256" key="4">
    <source>
        <dbReference type="ARBA" id="ARBA00013039"/>
    </source>
</evidence>
<evidence type="ECO:0000256" key="7">
    <source>
        <dbReference type="ARBA" id="ARBA00022801"/>
    </source>
</evidence>
<sequence length="462" mass="51336">MNPNYNYACEYDDDGTMAMSLPTAEGTVMTYNDRDIGKSGAYKDTSSNAYLSSRPNSRALKSTSRTKFSRRQEFFLEEGSSDVSDTTYQPMMPGILKNTAAKVPLNEPGTTYDWKKMNDDQTANSYLVELNQSGEDSYVGGRMKNDLVPHNSVKFGVNDGVKREPAEHSPSSKSVFSFFDGNSIGDADNGIYYVKQRLGYLSISISILQIVLFFGIILHCGVAPTNINPMCGPYPDALSQWGAKNAYLIVVKHQWWRLLTSSMLHANLVHLFCNIAIQLEMAAFFEREWGSIKWFVVYVSASCGSTIVSCAVDPDSISVISSGPILGIFGAKFAEILCRSSENSEGRQQILSEHIRMEQLNGIVCCGAFLGLFSFIPFVDWSANFGGFTVGLLVGGVLFSSSVQPYFLRFMSYFTAISLSITSVYFLTFYVLKYVEPSAGLGSICAYYQQYFWNDYTCSCER</sequence>
<dbReference type="InterPro" id="IPR035952">
    <property type="entry name" value="Rhomboid-like_sf"/>
</dbReference>
<feature type="transmembrane region" description="Helical" evidence="11">
    <location>
        <begin position="410"/>
        <end position="432"/>
    </location>
</feature>
<comment type="subcellular location">
    <subcellularLocation>
        <location evidence="2 11">Membrane</location>
        <topology evidence="2 11">Multi-pass membrane protein</topology>
    </subcellularLocation>
</comment>
<evidence type="ECO:0000256" key="9">
    <source>
        <dbReference type="ARBA" id="ARBA00022989"/>
    </source>
</evidence>
<keyword evidence="10 11" id="KW-0472">Membrane</keyword>
<comment type="catalytic activity">
    <reaction evidence="1 11">
        <text>Cleaves type-1 transmembrane domains using a catalytic dyad composed of serine and histidine that are contributed by different transmembrane domains.</text>
        <dbReference type="EC" id="3.4.21.105"/>
    </reaction>
</comment>
<proteinExistence type="inferred from homology"/>
<evidence type="ECO:0000259" key="13">
    <source>
        <dbReference type="Pfam" id="PF01694"/>
    </source>
</evidence>
<evidence type="ECO:0000256" key="6">
    <source>
        <dbReference type="ARBA" id="ARBA00022692"/>
    </source>
</evidence>
<dbReference type="AlphaFoldDB" id="A0A7S1BF73"/>
<evidence type="ECO:0000256" key="5">
    <source>
        <dbReference type="ARBA" id="ARBA00022670"/>
    </source>
</evidence>
<comment type="function">
    <text evidence="11">Serine protease involved in intramembrane proteolysis.</text>
</comment>
<dbReference type="SUPFAM" id="SSF144091">
    <property type="entry name" value="Rhomboid-like"/>
    <property type="match status" value="1"/>
</dbReference>
<name>A0A7S1BF73_9STRA</name>
<gene>
    <name evidence="14" type="ORF">CHYS00102_LOCUS10656</name>
</gene>
<feature type="transmembrane region" description="Helical" evidence="11">
    <location>
        <begin position="198"/>
        <end position="218"/>
    </location>
</feature>
<dbReference type="GO" id="GO:0006508">
    <property type="term" value="P:proteolysis"/>
    <property type="evidence" value="ECO:0007669"/>
    <property type="project" value="UniProtKB-KW"/>
</dbReference>
<organism evidence="14">
    <name type="scientific">Corethron hystrix</name>
    <dbReference type="NCBI Taxonomy" id="216773"/>
    <lineage>
        <taxon>Eukaryota</taxon>
        <taxon>Sar</taxon>
        <taxon>Stramenopiles</taxon>
        <taxon>Ochrophyta</taxon>
        <taxon>Bacillariophyta</taxon>
        <taxon>Coscinodiscophyceae</taxon>
        <taxon>Corethrophycidae</taxon>
        <taxon>Corethrales</taxon>
        <taxon>Corethraceae</taxon>
        <taxon>Corethron</taxon>
    </lineage>
</organism>
<dbReference type="GO" id="GO:0016020">
    <property type="term" value="C:membrane"/>
    <property type="evidence" value="ECO:0007669"/>
    <property type="project" value="UniProtKB-SubCell"/>
</dbReference>
<keyword evidence="8 11" id="KW-0720">Serine protease</keyword>
<dbReference type="InterPro" id="IPR022764">
    <property type="entry name" value="Peptidase_S54_rhomboid_dom"/>
</dbReference>
<dbReference type="EC" id="3.4.21.105" evidence="4"/>
<dbReference type="Gene3D" id="1.20.1540.10">
    <property type="entry name" value="Rhomboid-like"/>
    <property type="match status" value="1"/>
</dbReference>
<dbReference type="GO" id="GO:0004252">
    <property type="term" value="F:serine-type endopeptidase activity"/>
    <property type="evidence" value="ECO:0007669"/>
    <property type="project" value="InterPro"/>
</dbReference>
<keyword evidence="7 11" id="KW-0378">Hydrolase</keyword>
<keyword evidence="5 11" id="KW-0645">Protease</keyword>
<reference evidence="14" key="1">
    <citation type="submission" date="2021-01" db="EMBL/GenBank/DDBJ databases">
        <authorList>
            <person name="Corre E."/>
            <person name="Pelletier E."/>
            <person name="Niang G."/>
            <person name="Scheremetjew M."/>
            <person name="Finn R."/>
            <person name="Kale V."/>
            <person name="Holt S."/>
            <person name="Cochrane G."/>
            <person name="Meng A."/>
            <person name="Brown T."/>
            <person name="Cohen L."/>
        </authorList>
    </citation>
    <scope>NUCLEOTIDE SEQUENCE</scope>
    <source>
        <strain evidence="14">308</strain>
    </source>
</reference>
<feature type="transmembrane region" description="Helical" evidence="11">
    <location>
        <begin position="385"/>
        <end position="403"/>
    </location>
</feature>